<dbReference type="PANTHER" id="PTHR43625:SF40">
    <property type="entry name" value="ALDO-KETO REDUCTASE YAKC [NADP(+)]"/>
    <property type="match status" value="1"/>
</dbReference>
<reference evidence="3" key="1">
    <citation type="submission" date="2021-12" db="EMBL/GenBank/DDBJ databases">
        <title>Convergent genome expansion in fungi linked to evolution of root-endophyte symbiosis.</title>
        <authorList>
            <consortium name="DOE Joint Genome Institute"/>
            <person name="Ke Y.-H."/>
            <person name="Bonito G."/>
            <person name="Liao H.-L."/>
            <person name="Looney B."/>
            <person name="Rojas-Flechas A."/>
            <person name="Nash J."/>
            <person name="Hameed K."/>
            <person name="Schadt C."/>
            <person name="Martin F."/>
            <person name="Crous P.W."/>
            <person name="Miettinen O."/>
            <person name="Magnuson J.K."/>
            <person name="Labbe J."/>
            <person name="Jacobson D."/>
            <person name="Doktycz M.J."/>
            <person name="Veneault-Fourrey C."/>
            <person name="Kuo A."/>
            <person name="Mondo S."/>
            <person name="Calhoun S."/>
            <person name="Riley R."/>
            <person name="Ohm R."/>
            <person name="LaButti K."/>
            <person name="Andreopoulos B."/>
            <person name="Pangilinan J."/>
            <person name="Nolan M."/>
            <person name="Tritt A."/>
            <person name="Clum A."/>
            <person name="Lipzen A."/>
            <person name="Daum C."/>
            <person name="Barry K."/>
            <person name="Grigoriev I.V."/>
            <person name="Vilgalys R."/>
        </authorList>
    </citation>
    <scope>NUCLEOTIDE SEQUENCE</scope>
    <source>
        <strain evidence="3">PMI_201</strain>
    </source>
</reference>
<dbReference type="EMBL" id="JAJTJA010000013">
    <property type="protein sequence ID" value="KAH8690683.1"/>
    <property type="molecule type" value="Genomic_DNA"/>
</dbReference>
<dbReference type="InterPro" id="IPR036812">
    <property type="entry name" value="NAD(P)_OxRdtase_dom_sf"/>
</dbReference>
<dbReference type="GO" id="GO:0016491">
    <property type="term" value="F:oxidoreductase activity"/>
    <property type="evidence" value="ECO:0007669"/>
    <property type="project" value="UniProtKB-KW"/>
</dbReference>
<evidence type="ECO:0000259" key="2">
    <source>
        <dbReference type="Pfam" id="PF00248"/>
    </source>
</evidence>
<dbReference type="InterPro" id="IPR050791">
    <property type="entry name" value="Aldo-Keto_reductase"/>
</dbReference>
<dbReference type="Proteomes" id="UP001201262">
    <property type="component" value="Unassembled WGS sequence"/>
</dbReference>
<feature type="domain" description="NADP-dependent oxidoreductase" evidence="2">
    <location>
        <begin position="39"/>
        <end position="172"/>
    </location>
</feature>
<dbReference type="GeneID" id="70252592"/>
<comment type="caution">
    <text evidence="3">The sequence shown here is derived from an EMBL/GenBank/DDBJ whole genome shotgun (WGS) entry which is preliminary data.</text>
</comment>
<evidence type="ECO:0000256" key="1">
    <source>
        <dbReference type="ARBA" id="ARBA00023002"/>
    </source>
</evidence>
<proteinExistence type="predicted"/>
<dbReference type="AlphaFoldDB" id="A0AAD4PVG8"/>
<keyword evidence="4" id="KW-1185">Reference proteome</keyword>
<sequence length="319" mass="35530">MPSFAIIPGRALDRNDPVIPCLGLELMSNSGVYGIPGFDEDRLAFLDHAYKHGETSWDTSDKYGDSEDHLGTWIAENPEKRMNTFFATKFGMKSSTVEKKINIDSTPEYCHEAIESSLERLGFPYVYLFFVHSLDKVKSVGKKAQTMVELKNASKIRYLGLSECSAESWRRAGRRARELGIAIVCYGPLGNGFVGGELRSCDDVTKPRDSRGVLPWLSGDNLDHNLGGFNRLSDFAEEKRITMGQLALAWLLTQGDDIFLSRERLRLKEEKAIPKLSSSVVGGRFQNMTGYALAHTPKLPSIALYAIHVIADTSNVFPQ</sequence>
<dbReference type="InterPro" id="IPR023210">
    <property type="entry name" value="NADP_OxRdtase_dom"/>
</dbReference>
<dbReference type="GO" id="GO:0005737">
    <property type="term" value="C:cytoplasm"/>
    <property type="evidence" value="ECO:0007669"/>
    <property type="project" value="TreeGrafter"/>
</dbReference>
<dbReference type="PANTHER" id="PTHR43625">
    <property type="entry name" value="AFLATOXIN B1 ALDEHYDE REDUCTASE"/>
    <property type="match status" value="1"/>
</dbReference>
<gene>
    <name evidence="3" type="ORF">BGW36DRAFT_465567</name>
</gene>
<dbReference type="Gene3D" id="3.20.20.100">
    <property type="entry name" value="NADP-dependent oxidoreductase domain"/>
    <property type="match status" value="1"/>
</dbReference>
<organism evidence="3 4">
    <name type="scientific">Talaromyces proteolyticus</name>
    <dbReference type="NCBI Taxonomy" id="1131652"/>
    <lineage>
        <taxon>Eukaryota</taxon>
        <taxon>Fungi</taxon>
        <taxon>Dikarya</taxon>
        <taxon>Ascomycota</taxon>
        <taxon>Pezizomycotina</taxon>
        <taxon>Eurotiomycetes</taxon>
        <taxon>Eurotiomycetidae</taxon>
        <taxon>Eurotiales</taxon>
        <taxon>Trichocomaceae</taxon>
        <taxon>Talaromyces</taxon>
        <taxon>Talaromyces sect. Bacilispori</taxon>
    </lineage>
</organism>
<accession>A0AAD4PVG8</accession>
<protein>
    <submittedName>
        <fullName evidence="3">NADP-dependent oxidoreductase domain-containing protein</fullName>
    </submittedName>
</protein>
<keyword evidence="1" id="KW-0560">Oxidoreductase</keyword>
<name>A0AAD4PVG8_9EURO</name>
<dbReference type="SUPFAM" id="SSF51430">
    <property type="entry name" value="NAD(P)-linked oxidoreductase"/>
    <property type="match status" value="1"/>
</dbReference>
<evidence type="ECO:0000313" key="4">
    <source>
        <dbReference type="Proteomes" id="UP001201262"/>
    </source>
</evidence>
<evidence type="ECO:0000313" key="3">
    <source>
        <dbReference type="EMBL" id="KAH8690683.1"/>
    </source>
</evidence>
<dbReference type="RefSeq" id="XP_046066879.1">
    <property type="nucleotide sequence ID" value="XM_046222305.1"/>
</dbReference>
<feature type="domain" description="NADP-dependent oxidoreductase" evidence="2">
    <location>
        <begin position="176"/>
        <end position="261"/>
    </location>
</feature>
<dbReference type="Pfam" id="PF00248">
    <property type="entry name" value="Aldo_ket_red"/>
    <property type="match status" value="2"/>
</dbReference>